<name>A0ABW7W717_9NOCA</name>
<dbReference type="Gene3D" id="3.40.50.720">
    <property type="entry name" value="NAD(P)-binding Rossmann-like Domain"/>
    <property type="match status" value="1"/>
</dbReference>
<proteinExistence type="predicted"/>
<evidence type="ECO:0000313" key="1">
    <source>
        <dbReference type="EMBL" id="MFI2233740.1"/>
    </source>
</evidence>
<protein>
    <recommendedName>
        <fullName evidence="3">Ketopantoate reductase</fullName>
    </recommendedName>
</protein>
<accession>A0ABW7W717</accession>
<dbReference type="EMBL" id="JBIRYL010000016">
    <property type="protein sequence ID" value="MFI2233740.1"/>
    <property type="molecule type" value="Genomic_DNA"/>
</dbReference>
<keyword evidence="2" id="KW-1185">Reference proteome</keyword>
<comment type="caution">
    <text evidence="1">The sequence shown here is derived from an EMBL/GenBank/DDBJ whole genome shotgun (WGS) entry which is preliminary data.</text>
</comment>
<gene>
    <name evidence="1" type="ORF">ACH49Z_28220</name>
</gene>
<evidence type="ECO:0008006" key="3">
    <source>
        <dbReference type="Google" id="ProtNLM"/>
    </source>
</evidence>
<reference evidence="1 2" key="1">
    <citation type="submission" date="2024-10" db="EMBL/GenBank/DDBJ databases">
        <title>The Natural Products Discovery Center: Release of the First 8490 Sequenced Strains for Exploring Actinobacteria Biosynthetic Diversity.</title>
        <authorList>
            <person name="Kalkreuter E."/>
            <person name="Kautsar S.A."/>
            <person name="Yang D."/>
            <person name="Bader C.D."/>
            <person name="Teijaro C.N."/>
            <person name="Fluegel L."/>
            <person name="Davis C.M."/>
            <person name="Simpson J.R."/>
            <person name="Lauterbach L."/>
            <person name="Steele A.D."/>
            <person name="Gui C."/>
            <person name="Meng S."/>
            <person name="Li G."/>
            <person name="Viehrig K."/>
            <person name="Ye F."/>
            <person name="Su P."/>
            <person name="Kiefer A.F."/>
            <person name="Nichols A."/>
            <person name="Cepeda A.J."/>
            <person name="Yan W."/>
            <person name="Fan B."/>
            <person name="Jiang Y."/>
            <person name="Adhikari A."/>
            <person name="Zheng C.-J."/>
            <person name="Schuster L."/>
            <person name="Cowan T.M."/>
            <person name="Smanski M.J."/>
            <person name="Chevrette M.G."/>
            <person name="De Carvalho L.P.S."/>
            <person name="Shen B."/>
        </authorList>
    </citation>
    <scope>NUCLEOTIDE SEQUENCE [LARGE SCALE GENOMIC DNA]</scope>
    <source>
        <strain evidence="1 2">NPDC019377</strain>
    </source>
</reference>
<organism evidence="1 2">
    <name type="scientific">Nocardia testacea</name>
    <dbReference type="NCBI Taxonomy" id="248551"/>
    <lineage>
        <taxon>Bacteria</taxon>
        <taxon>Bacillati</taxon>
        <taxon>Actinomycetota</taxon>
        <taxon>Actinomycetes</taxon>
        <taxon>Mycobacteriales</taxon>
        <taxon>Nocardiaceae</taxon>
        <taxon>Nocardia</taxon>
    </lineage>
</organism>
<sequence>MRVLVVGDGALGQVFGLRLGSSGAAVNYLVKPGRTGWGGAGRTLYRLRRLGGPVAERLHPEGVHAEIPDGPWDMVWLCVSSTALRGSWPAGVRDAVGDATVVTIGQDLHDRAVLERVWPAERIVQVVPSLFAYSAPLTGEVPAPGIAYWVPPGSALKVLGDAARAEAVVRALRAGGLRARRSVRAGAGEHIAALMVPGIAALEVAGWSLPALLSDMGPAVEAGGEASAVVAAGTGGRRIRVPKWAARAVLRLLRVLLPFDLDRYLAAHFTKVADQTRLMLDGWITEGETRALPVTRLRELRKRLAARETA</sequence>
<dbReference type="Proteomes" id="UP001611494">
    <property type="component" value="Unassembled WGS sequence"/>
</dbReference>
<evidence type="ECO:0000313" key="2">
    <source>
        <dbReference type="Proteomes" id="UP001611494"/>
    </source>
</evidence>
<dbReference type="RefSeq" id="WP_397066097.1">
    <property type="nucleotide sequence ID" value="NZ_JBIRYL010000016.1"/>
</dbReference>